<keyword evidence="2" id="KW-0238">DNA-binding</keyword>
<evidence type="ECO:0000259" key="5">
    <source>
        <dbReference type="PROSITE" id="PS00622"/>
    </source>
</evidence>
<keyword evidence="1" id="KW-0805">Transcription regulation</keyword>
<sequence length="278" mass="31152">MELIPDRLASMMSTVGGEDFAQALIGLFDPDFEIVHCAGYEREIGIGRPCVTVAGTLDPSRRAQMPALLDEWVDKDFRVDPILSEIERHARSEPGVRYFDFHATPMPSATMREMLERYYEPMDVGEEATYAVRRGSRVLSLSLYRSRKAGGFHRSQREVLSRLSALMLSSAERHAQLSLATKHDEAVAIDPPQSSEWPASRAERFAKLRAALLMEPCRLTLREAEICAYIVLGYTAMGISLILGISLNTVATHRKRAYAKLCLSSQTELFNVCLKHCV</sequence>
<dbReference type="KEGG" id="pacp:FAZ97_18230"/>
<dbReference type="InterPro" id="IPR036388">
    <property type="entry name" value="WH-like_DNA-bd_sf"/>
</dbReference>
<dbReference type="SMART" id="SM00421">
    <property type="entry name" value="HTH_LUXR"/>
    <property type="match status" value="1"/>
</dbReference>
<dbReference type="Proteomes" id="UP000434209">
    <property type="component" value="Chromosome 2"/>
</dbReference>
<evidence type="ECO:0000256" key="4">
    <source>
        <dbReference type="SAM" id="Phobius"/>
    </source>
</evidence>
<dbReference type="PANTHER" id="PTHR44688:SF16">
    <property type="entry name" value="DNA-BINDING TRANSCRIPTIONAL ACTIVATOR DEVR_DOSR"/>
    <property type="match status" value="1"/>
</dbReference>
<evidence type="ECO:0000256" key="3">
    <source>
        <dbReference type="ARBA" id="ARBA00023163"/>
    </source>
</evidence>
<dbReference type="PRINTS" id="PR00038">
    <property type="entry name" value="HTHLUXR"/>
</dbReference>
<keyword evidence="7" id="KW-1185">Reference proteome</keyword>
<dbReference type="PANTHER" id="PTHR44688">
    <property type="entry name" value="DNA-BINDING TRANSCRIPTIONAL ACTIVATOR DEVR_DOSR"/>
    <property type="match status" value="1"/>
</dbReference>
<dbReference type="EMBL" id="CP046910">
    <property type="protein sequence ID" value="QGZ56893.1"/>
    <property type="molecule type" value="Genomic_DNA"/>
</dbReference>
<keyword evidence="4" id="KW-1133">Transmembrane helix</keyword>
<proteinExistence type="predicted"/>
<dbReference type="PROSITE" id="PS00622">
    <property type="entry name" value="HTH_LUXR_1"/>
    <property type="match status" value="1"/>
</dbReference>
<name>A0A7Z2G7Z9_9BURK</name>
<evidence type="ECO:0000256" key="1">
    <source>
        <dbReference type="ARBA" id="ARBA00023015"/>
    </source>
</evidence>
<evidence type="ECO:0000313" key="6">
    <source>
        <dbReference type="EMBL" id="QGZ56893.1"/>
    </source>
</evidence>
<accession>A0A7Z2G7Z9</accession>
<dbReference type="GO" id="GO:0006355">
    <property type="term" value="P:regulation of DNA-templated transcription"/>
    <property type="evidence" value="ECO:0007669"/>
    <property type="project" value="InterPro"/>
</dbReference>
<dbReference type="CDD" id="cd06170">
    <property type="entry name" value="LuxR_C_like"/>
    <property type="match status" value="1"/>
</dbReference>
<feature type="transmembrane region" description="Helical" evidence="4">
    <location>
        <begin position="228"/>
        <end position="251"/>
    </location>
</feature>
<dbReference type="SUPFAM" id="SSF46894">
    <property type="entry name" value="C-terminal effector domain of the bipartite response regulators"/>
    <property type="match status" value="1"/>
</dbReference>
<keyword evidence="4" id="KW-0812">Transmembrane</keyword>
<organism evidence="6 7">
    <name type="scientific">Paraburkholderia acidiphila</name>
    <dbReference type="NCBI Taxonomy" id="2571747"/>
    <lineage>
        <taxon>Bacteria</taxon>
        <taxon>Pseudomonadati</taxon>
        <taxon>Pseudomonadota</taxon>
        <taxon>Betaproteobacteria</taxon>
        <taxon>Burkholderiales</taxon>
        <taxon>Burkholderiaceae</taxon>
        <taxon>Paraburkholderia</taxon>
    </lineage>
</organism>
<dbReference type="Gene3D" id="1.10.10.10">
    <property type="entry name" value="Winged helix-like DNA-binding domain superfamily/Winged helix DNA-binding domain"/>
    <property type="match status" value="1"/>
</dbReference>
<dbReference type="InterPro" id="IPR016032">
    <property type="entry name" value="Sig_transdc_resp-reg_C-effctor"/>
</dbReference>
<keyword evidence="3" id="KW-0804">Transcription</keyword>
<reference evidence="6 7" key="1">
    <citation type="submission" date="2019-12" db="EMBL/GenBank/DDBJ databases">
        <title>Paraburkholderia acidiphila 7Q-K02 sp. nov and Paraburkholderia acidisoli DHF22 sp. nov., two strains isolated from forest soil.</title>
        <authorList>
            <person name="Gao Z."/>
            <person name="Qiu L."/>
        </authorList>
    </citation>
    <scope>NUCLEOTIDE SEQUENCE [LARGE SCALE GENOMIC DNA]</scope>
    <source>
        <strain evidence="6 7">7Q-K02</strain>
    </source>
</reference>
<dbReference type="RefSeq" id="WP_158759844.1">
    <property type="nucleotide sequence ID" value="NZ_CP046910.1"/>
</dbReference>
<protein>
    <recommendedName>
        <fullName evidence="5">HTH luxR-type domain-containing protein</fullName>
    </recommendedName>
</protein>
<gene>
    <name evidence="6" type="ORF">FAZ97_18230</name>
</gene>
<dbReference type="InterPro" id="IPR000792">
    <property type="entry name" value="Tscrpt_reg_LuxR_C"/>
</dbReference>
<dbReference type="Pfam" id="PF00196">
    <property type="entry name" value="GerE"/>
    <property type="match status" value="1"/>
</dbReference>
<evidence type="ECO:0000256" key="2">
    <source>
        <dbReference type="ARBA" id="ARBA00023125"/>
    </source>
</evidence>
<evidence type="ECO:0000313" key="7">
    <source>
        <dbReference type="Proteomes" id="UP000434209"/>
    </source>
</evidence>
<feature type="domain" description="HTH luxR-type" evidence="5">
    <location>
        <begin position="233"/>
        <end position="260"/>
    </location>
</feature>
<dbReference type="OrthoDB" id="343383at2"/>
<dbReference type="AlphaFoldDB" id="A0A7Z2G7Z9"/>
<keyword evidence="4" id="KW-0472">Membrane</keyword>
<dbReference type="GO" id="GO:0003677">
    <property type="term" value="F:DNA binding"/>
    <property type="evidence" value="ECO:0007669"/>
    <property type="project" value="UniProtKB-KW"/>
</dbReference>